<evidence type="ECO:0000313" key="5">
    <source>
        <dbReference type="Proteomes" id="UP000279446"/>
    </source>
</evidence>
<dbReference type="SUPFAM" id="SSF46785">
    <property type="entry name" value="Winged helix' DNA-binding domain"/>
    <property type="match status" value="1"/>
</dbReference>
<dbReference type="PANTHER" id="PTHR34580">
    <property type="match status" value="1"/>
</dbReference>
<dbReference type="OrthoDB" id="9815009at2"/>
<dbReference type="InterPro" id="IPR013196">
    <property type="entry name" value="HTH_11"/>
</dbReference>
<sequence>MKIERLLGIVIFLLNREKVSARTLAEKFEVSHRTIQRDIETLNMSGIPIVSFYGTDGGYGILNSFKMERQLANDTDYSYILTALKGLITAYGNPNIEKTLEKIVSVSSNKSLTNNISLDFGVLREGIDTDKRIQLIESAISRKKMISFDYTNAENWTSQLEVDPILLTYKWYAWYLFAFCIEKQDYRLYKLVRMNNTYVIDKHISKEHESADVLMARYEANDNRKYLTCKIRCKAEVKVFVMEYLNGSIEKEYVNGDFIMKLNVIQNEHLWFGTILSLGNKVVVLEPEELKQRILQKAREIVEIY</sequence>
<dbReference type="EMBL" id="RZNY01000042">
    <property type="protein sequence ID" value="RUT39621.1"/>
    <property type="molecule type" value="Genomic_DNA"/>
</dbReference>
<dbReference type="Proteomes" id="UP000279446">
    <property type="component" value="Unassembled WGS sequence"/>
</dbReference>
<dbReference type="Gene3D" id="1.10.10.10">
    <property type="entry name" value="Winged helix-like DNA-binding domain superfamily/Winged helix DNA-binding domain"/>
    <property type="match status" value="1"/>
</dbReference>
<dbReference type="PIRSF" id="PIRSF016838">
    <property type="entry name" value="PafC"/>
    <property type="match status" value="1"/>
</dbReference>
<dbReference type="Pfam" id="PF08279">
    <property type="entry name" value="HTH_11"/>
    <property type="match status" value="1"/>
</dbReference>
<dbReference type="InterPro" id="IPR051534">
    <property type="entry name" value="CBASS_pafABC_assoc_protein"/>
</dbReference>
<keyword evidence="5" id="KW-1185">Reference proteome</keyword>
<keyword evidence="2" id="KW-0804">Transcription</keyword>
<comment type="caution">
    <text evidence="4">The sequence shown here is derived from an EMBL/GenBank/DDBJ whole genome shotgun (WGS) entry which is preliminary data.</text>
</comment>
<dbReference type="InterPro" id="IPR001034">
    <property type="entry name" value="DeoR_HTH"/>
</dbReference>
<dbReference type="AlphaFoldDB" id="A0A3S1DEY8"/>
<dbReference type="Pfam" id="PF25583">
    <property type="entry name" value="WCX"/>
    <property type="match status" value="1"/>
</dbReference>
<evidence type="ECO:0000259" key="3">
    <source>
        <dbReference type="PROSITE" id="PS51000"/>
    </source>
</evidence>
<dbReference type="InterPro" id="IPR026881">
    <property type="entry name" value="WYL_dom"/>
</dbReference>
<reference evidence="4 5" key="1">
    <citation type="submission" date="2018-12" db="EMBL/GenBank/DDBJ databases">
        <authorList>
            <person name="Sun L."/>
            <person name="Chen Z."/>
        </authorList>
    </citation>
    <scope>NUCLEOTIDE SEQUENCE [LARGE SCALE GENOMIC DNA]</scope>
    <source>
        <strain evidence="4 5">DSM 15890</strain>
    </source>
</reference>
<gene>
    <name evidence="4" type="ORF">EJP82_25830</name>
</gene>
<dbReference type="PROSITE" id="PS52050">
    <property type="entry name" value="WYL"/>
    <property type="match status" value="1"/>
</dbReference>
<name>A0A3S1DEY8_9BACL</name>
<proteinExistence type="predicted"/>
<dbReference type="InterPro" id="IPR036388">
    <property type="entry name" value="WH-like_DNA-bd_sf"/>
</dbReference>
<accession>A0A3S1DEY8</accession>
<dbReference type="RefSeq" id="WP_127194945.1">
    <property type="nucleotide sequence ID" value="NZ_RZNY01000042.1"/>
</dbReference>
<dbReference type="PROSITE" id="PS51000">
    <property type="entry name" value="HTH_DEOR_2"/>
    <property type="match status" value="1"/>
</dbReference>
<dbReference type="InterPro" id="IPR057727">
    <property type="entry name" value="WCX_dom"/>
</dbReference>
<protein>
    <submittedName>
        <fullName evidence="4">YafY family transcriptional regulator</fullName>
    </submittedName>
</protein>
<keyword evidence="1" id="KW-0805">Transcription regulation</keyword>
<evidence type="ECO:0000256" key="1">
    <source>
        <dbReference type="ARBA" id="ARBA00023015"/>
    </source>
</evidence>
<dbReference type="GO" id="GO:0003700">
    <property type="term" value="F:DNA-binding transcription factor activity"/>
    <property type="evidence" value="ECO:0007669"/>
    <property type="project" value="InterPro"/>
</dbReference>
<organism evidence="4 5">
    <name type="scientific">Paenibacillus anaericanus</name>
    <dbReference type="NCBI Taxonomy" id="170367"/>
    <lineage>
        <taxon>Bacteria</taxon>
        <taxon>Bacillati</taxon>
        <taxon>Bacillota</taxon>
        <taxon>Bacilli</taxon>
        <taxon>Bacillales</taxon>
        <taxon>Paenibacillaceae</taxon>
        <taxon>Paenibacillus</taxon>
    </lineage>
</organism>
<dbReference type="InterPro" id="IPR036390">
    <property type="entry name" value="WH_DNA-bd_sf"/>
</dbReference>
<feature type="domain" description="HTH deoR-type" evidence="3">
    <location>
        <begin position="2"/>
        <end position="57"/>
    </location>
</feature>
<dbReference type="Pfam" id="PF13280">
    <property type="entry name" value="WYL"/>
    <property type="match status" value="1"/>
</dbReference>
<evidence type="ECO:0000256" key="2">
    <source>
        <dbReference type="ARBA" id="ARBA00023163"/>
    </source>
</evidence>
<dbReference type="InterPro" id="IPR028349">
    <property type="entry name" value="PafC-like"/>
</dbReference>
<dbReference type="PANTHER" id="PTHR34580:SF1">
    <property type="entry name" value="PROTEIN PAFC"/>
    <property type="match status" value="1"/>
</dbReference>
<evidence type="ECO:0000313" key="4">
    <source>
        <dbReference type="EMBL" id="RUT39621.1"/>
    </source>
</evidence>